<organism evidence="2">
    <name type="scientific">Serpula lacrymans var. lacrymans (strain S7.3)</name>
    <name type="common">Dry rot fungus</name>
    <dbReference type="NCBI Taxonomy" id="936435"/>
    <lineage>
        <taxon>Eukaryota</taxon>
        <taxon>Fungi</taxon>
        <taxon>Dikarya</taxon>
        <taxon>Basidiomycota</taxon>
        <taxon>Agaricomycotina</taxon>
        <taxon>Agaricomycetes</taxon>
        <taxon>Agaricomycetidae</taxon>
        <taxon>Boletales</taxon>
        <taxon>Coniophorineae</taxon>
        <taxon>Serpulaceae</taxon>
        <taxon>Serpula</taxon>
    </lineage>
</organism>
<sequence length="65" mass="6821">MTPEATAMAVRSGRKSAVDGAPILPEIKTSIFLEKSVKRRCSSKSSSSPPGLCGECVFALITHQG</sequence>
<evidence type="ECO:0000313" key="1">
    <source>
        <dbReference type="EMBL" id="EGO03385.1"/>
    </source>
</evidence>
<gene>
    <name evidence="1" type="ORF">SERLA73DRAFT_129682</name>
</gene>
<accession>F8PIL4</accession>
<evidence type="ECO:0000313" key="2">
    <source>
        <dbReference type="Proteomes" id="UP000008063"/>
    </source>
</evidence>
<keyword evidence="2" id="KW-1185">Reference proteome</keyword>
<protein>
    <submittedName>
        <fullName evidence="1">Uncharacterized protein</fullName>
    </submittedName>
</protein>
<reference evidence="2" key="1">
    <citation type="journal article" date="2011" name="Science">
        <title>The plant cell wall-decomposing machinery underlies the functional diversity of forest fungi.</title>
        <authorList>
            <person name="Eastwood D.C."/>
            <person name="Floudas D."/>
            <person name="Binder M."/>
            <person name="Majcherczyk A."/>
            <person name="Schneider P."/>
            <person name="Aerts A."/>
            <person name="Asiegbu F.O."/>
            <person name="Baker S.E."/>
            <person name="Barry K."/>
            <person name="Bendiksby M."/>
            <person name="Blumentritt M."/>
            <person name="Coutinho P.M."/>
            <person name="Cullen D."/>
            <person name="de Vries R.P."/>
            <person name="Gathman A."/>
            <person name="Goodell B."/>
            <person name="Henrissat B."/>
            <person name="Ihrmark K."/>
            <person name="Kauserud H."/>
            <person name="Kohler A."/>
            <person name="LaButti K."/>
            <person name="Lapidus A."/>
            <person name="Lavin J.L."/>
            <person name="Lee Y.-H."/>
            <person name="Lindquist E."/>
            <person name="Lilly W."/>
            <person name="Lucas S."/>
            <person name="Morin E."/>
            <person name="Murat C."/>
            <person name="Oguiza J.A."/>
            <person name="Park J."/>
            <person name="Pisabarro A.G."/>
            <person name="Riley R."/>
            <person name="Rosling A."/>
            <person name="Salamov A."/>
            <person name="Schmidt O."/>
            <person name="Schmutz J."/>
            <person name="Skrede I."/>
            <person name="Stenlid J."/>
            <person name="Wiebenga A."/>
            <person name="Xie X."/>
            <person name="Kuees U."/>
            <person name="Hibbett D.S."/>
            <person name="Hoffmeister D."/>
            <person name="Hoegberg N."/>
            <person name="Martin F."/>
            <person name="Grigoriev I.V."/>
            <person name="Watkinson S.C."/>
        </authorList>
    </citation>
    <scope>NUCLEOTIDE SEQUENCE [LARGE SCALE GENOMIC DNA]</scope>
    <source>
        <strain evidence="2">strain S7.3</strain>
    </source>
</reference>
<proteinExistence type="predicted"/>
<dbReference type="AlphaFoldDB" id="F8PIL4"/>
<dbReference type="InParanoid" id="F8PIL4"/>
<name>F8PIL4_SERL3</name>
<dbReference type="Proteomes" id="UP000008063">
    <property type="component" value="Unassembled WGS sequence"/>
</dbReference>
<dbReference type="HOGENOM" id="CLU_2980528_0_0_1"/>
<dbReference type="EMBL" id="GL945475">
    <property type="protein sequence ID" value="EGO03385.1"/>
    <property type="molecule type" value="Genomic_DNA"/>
</dbReference>